<reference evidence="2" key="1">
    <citation type="submission" date="2014-11" db="EMBL/GenBank/DDBJ databases">
        <authorList>
            <person name="Amaro Gonzalez C."/>
        </authorList>
    </citation>
    <scope>NUCLEOTIDE SEQUENCE</scope>
</reference>
<keyword evidence="1" id="KW-1133">Transmembrane helix</keyword>
<dbReference type="AlphaFoldDB" id="A0A0E9XNY7"/>
<keyword evidence="1" id="KW-0812">Transmembrane</keyword>
<proteinExistence type="predicted"/>
<keyword evidence="1" id="KW-0472">Membrane</keyword>
<organism evidence="2">
    <name type="scientific">Anguilla anguilla</name>
    <name type="common">European freshwater eel</name>
    <name type="synonym">Muraena anguilla</name>
    <dbReference type="NCBI Taxonomy" id="7936"/>
    <lineage>
        <taxon>Eukaryota</taxon>
        <taxon>Metazoa</taxon>
        <taxon>Chordata</taxon>
        <taxon>Craniata</taxon>
        <taxon>Vertebrata</taxon>
        <taxon>Euteleostomi</taxon>
        <taxon>Actinopterygii</taxon>
        <taxon>Neopterygii</taxon>
        <taxon>Teleostei</taxon>
        <taxon>Anguilliformes</taxon>
        <taxon>Anguillidae</taxon>
        <taxon>Anguilla</taxon>
    </lineage>
</organism>
<evidence type="ECO:0000313" key="2">
    <source>
        <dbReference type="EMBL" id="JAI03561.1"/>
    </source>
</evidence>
<dbReference type="EMBL" id="GBXM01005017">
    <property type="protein sequence ID" value="JAI03561.1"/>
    <property type="molecule type" value="Transcribed_RNA"/>
</dbReference>
<accession>A0A0E9XNY7</accession>
<name>A0A0E9XNY7_ANGAN</name>
<reference evidence="2" key="2">
    <citation type="journal article" date="2015" name="Fish Shellfish Immunol.">
        <title>Early steps in the European eel (Anguilla anguilla)-Vibrio vulnificus interaction in the gills: Role of the RtxA13 toxin.</title>
        <authorList>
            <person name="Callol A."/>
            <person name="Pajuelo D."/>
            <person name="Ebbesson L."/>
            <person name="Teles M."/>
            <person name="MacKenzie S."/>
            <person name="Amaro C."/>
        </authorList>
    </citation>
    <scope>NUCLEOTIDE SEQUENCE</scope>
</reference>
<sequence length="62" mass="7097">MTGYNTTTSSFAICSQDYSVIFTVFHKNGASRLIQTYFALPCFLSLSPFLARKAKWVKHMRN</sequence>
<feature type="transmembrane region" description="Helical" evidence="1">
    <location>
        <begin position="34"/>
        <end position="51"/>
    </location>
</feature>
<protein>
    <submittedName>
        <fullName evidence="2">Uncharacterized protein</fullName>
    </submittedName>
</protein>
<evidence type="ECO:0000256" key="1">
    <source>
        <dbReference type="SAM" id="Phobius"/>
    </source>
</evidence>